<reference evidence="2" key="1">
    <citation type="journal article" date="2017" name="Parasit. Vectors">
        <title>Sialotranscriptomics of Rhipicephalus zambeziensis reveals intricate expression profiles of secretory proteins and suggests tight temporal transcriptional regulation during blood-feeding.</title>
        <authorList>
            <person name="de Castro M.H."/>
            <person name="de Klerk D."/>
            <person name="Pienaar R."/>
            <person name="Rees D.J.G."/>
            <person name="Mans B.J."/>
        </authorList>
    </citation>
    <scope>NUCLEOTIDE SEQUENCE</scope>
    <source>
        <tissue evidence="2">Salivary glands</tissue>
    </source>
</reference>
<feature type="transmembrane region" description="Helical" evidence="1">
    <location>
        <begin position="52"/>
        <end position="82"/>
    </location>
</feature>
<feature type="transmembrane region" description="Helical" evidence="1">
    <location>
        <begin position="20"/>
        <end position="40"/>
    </location>
</feature>
<dbReference type="EMBL" id="GFPF01001964">
    <property type="protein sequence ID" value="MAA13110.1"/>
    <property type="molecule type" value="Transcribed_RNA"/>
</dbReference>
<keyword evidence="1" id="KW-1133">Transmembrane helix</keyword>
<name>A0A224YH65_9ACAR</name>
<evidence type="ECO:0000313" key="2">
    <source>
        <dbReference type="EMBL" id="MAA13110.1"/>
    </source>
</evidence>
<protein>
    <submittedName>
        <fullName evidence="2">Uncharacterized protein</fullName>
    </submittedName>
</protein>
<organism evidence="2">
    <name type="scientific">Rhipicephalus zambeziensis</name>
    <dbReference type="NCBI Taxonomy" id="60191"/>
    <lineage>
        <taxon>Eukaryota</taxon>
        <taxon>Metazoa</taxon>
        <taxon>Ecdysozoa</taxon>
        <taxon>Arthropoda</taxon>
        <taxon>Chelicerata</taxon>
        <taxon>Arachnida</taxon>
        <taxon>Acari</taxon>
        <taxon>Parasitiformes</taxon>
        <taxon>Ixodida</taxon>
        <taxon>Ixodoidea</taxon>
        <taxon>Ixodidae</taxon>
        <taxon>Rhipicephalinae</taxon>
        <taxon>Rhipicephalus</taxon>
        <taxon>Rhipicephalus</taxon>
    </lineage>
</organism>
<keyword evidence="1" id="KW-0472">Membrane</keyword>
<sequence length="123" mass="14269">MLVHRSTSGTRFFLFRAFRFNTLAVLSFFLCISATIYAHVLRLAMQCTEMFFFFLLLVLCLCVLNVCTNTCVCTCFCAYVTLRLSQISFYSYYPFQSCEIGISWKRLVSLMLLLYITLIASSY</sequence>
<proteinExistence type="predicted"/>
<accession>A0A224YH65</accession>
<evidence type="ECO:0000256" key="1">
    <source>
        <dbReference type="SAM" id="Phobius"/>
    </source>
</evidence>
<keyword evidence="1" id="KW-0812">Transmembrane</keyword>
<dbReference type="AlphaFoldDB" id="A0A224YH65"/>